<dbReference type="PANTHER" id="PTHR23301">
    <property type="entry name" value="CHITIN BINDING PERITROPHIN-A"/>
    <property type="match status" value="1"/>
</dbReference>
<organism evidence="8 9">
    <name type="scientific">Rhamnusium bicolor</name>
    <dbReference type="NCBI Taxonomy" id="1586634"/>
    <lineage>
        <taxon>Eukaryota</taxon>
        <taxon>Metazoa</taxon>
        <taxon>Ecdysozoa</taxon>
        <taxon>Arthropoda</taxon>
        <taxon>Hexapoda</taxon>
        <taxon>Insecta</taxon>
        <taxon>Pterygota</taxon>
        <taxon>Neoptera</taxon>
        <taxon>Endopterygota</taxon>
        <taxon>Coleoptera</taxon>
        <taxon>Polyphaga</taxon>
        <taxon>Cucujiformia</taxon>
        <taxon>Chrysomeloidea</taxon>
        <taxon>Cerambycidae</taxon>
        <taxon>Lepturinae</taxon>
        <taxon>Rhagiini</taxon>
        <taxon>Rhamnusium</taxon>
    </lineage>
</organism>
<feature type="transmembrane region" description="Helical" evidence="6">
    <location>
        <begin position="45"/>
        <end position="64"/>
    </location>
</feature>
<dbReference type="GO" id="GO:0008061">
    <property type="term" value="F:chitin binding"/>
    <property type="evidence" value="ECO:0007669"/>
    <property type="project" value="UniProtKB-KW"/>
</dbReference>
<dbReference type="PANTHER" id="PTHR23301:SF0">
    <property type="entry name" value="CHITIN-BINDING TYPE-2 DOMAIN-CONTAINING PROTEIN-RELATED"/>
    <property type="match status" value="1"/>
</dbReference>
<keyword evidence="9" id="KW-1185">Reference proteome</keyword>
<keyword evidence="4" id="KW-1015">Disulfide bond</keyword>
<gene>
    <name evidence="8" type="ORF">NQ314_021305</name>
</gene>
<dbReference type="GO" id="GO:0005576">
    <property type="term" value="C:extracellular region"/>
    <property type="evidence" value="ECO:0007669"/>
    <property type="project" value="InterPro"/>
</dbReference>
<dbReference type="Gene3D" id="2.170.140.10">
    <property type="entry name" value="Chitin binding domain"/>
    <property type="match status" value="1"/>
</dbReference>
<evidence type="ECO:0000256" key="1">
    <source>
        <dbReference type="ARBA" id="ARBA00022669"/>
    </source>
</evidence>
<evidence type="ECO:0000256" key="6">
    <source>
        <dbReference type="SAM" id="Phobius"/>
    </source>
</evidence>
<keyword evidence="1" id="KW-0147">Chitin-binding</keyword>
<keyword evidence="3" id="KW-0677">Repeat</keyword>
<feature type="domain" description="Chitin-binding type-2" evidence="7">
    <location>
        <begin position="79"/>
        <end position="138"/>
    </location>
</feature>
<evidence type="ECO:0000256" key="2">
    <source>
        <dbReference type="ARBA" id="ARBA00022729"/>
    </source>
</evidence>
<evidence type="ECO:0000313" key="8">
    <source>
        <dbReference type="EMBL" id="KAJ8926337.1"/>
    </source>
</evidence>
<evidence type="ECO:0000256" key="3">
    <source>
        <dbReference type="ARBA" id="ARBA00022737"/>
    </source>
</evidence>
<evidence type="ECO:0000313" key="9">
    <source>
        <dbReference type="Proteomes" id="UP001162156"/>
    </source>
</evidence>
<dbReference type="SUPFAM" id="SSF57625">
    <property type="entry name" value="Invertebrate chitin-binding proteins"/>
    <property type="match status" value="1"/>
</dbReference>
<dbReference type="SMART" id="SM00494">
    <property type="entry name" value="ChtBD2"/>
    <property type="match status" value="1"/>
</dbReference>
<accession>A0AAV8WJS3</accession>
<reference evidence="8" key="1">
    <citation type="journal article" date="2023" name="Insect Mol. Biol.">
        <title>Genome sequencing provides insights into the evolution of gene families encoding plant cell wall-degrading enzymes in longhorned beetles.</title>
        <authorList>
            <person name="Shin N.R."/>
            <person name="Okamura Y."/>
            <person name="Kirsch R."/>
            <person name="Pauchet Y."/>
        </authorList>
    </citation>
    <scope>NUCLEOTIDE SEQUENCE</scope>
    <source>
        <strain evidence="8">RBIC_L_NR</strain>
    </source>
</reference>
<dbReference type="AlphaFoldDB" id="A0AAV8WJS3"/>
<proteinExistence type="predicted"/>
<keyword evidence="6" id="KW-0472">Membrane</keyword>
<protein>
    <recommendedName>
        <fullName evidence="7">Chitin-binding type-2 domain-containing protein</fullName>
    </recommendedName>
</protein>
<keyword evidence="6" id="KW-1133">Transmembrane helix</keyword>
<evidence type="ECO:0000259" key="7">
    <source>
        <dbReference type="PROSITE" id="PS50940"/>
    </source>
</evidence>
<dbReference type="PROSITE" id="PS50940">
    <property type="entry name" value="CHIT_BIND_II"/>
    <property type="match status" value="1"/>
</dbReference>
<name>A0AAV8WJS3_9CUCU</name>
<dbReference type="InterPro" id="IPR051940">
    <property type="entry name" value="Chitin_bind-dev_reg"/>
</dbReference>
<dbReference type="InterPro" id="IPR002557">
    <property type="entry name" value="Chitin-bd_dom"/>
</dbReference>
<dbReference type="EMBL" id="JANEYF010005925">
    <property type="protein sequence ID" value="KAJ8926337.1"/>
    <property type="molecule type" value="Genomic_DNA"/>
</dbReference>
<dbReference type="Pfam" id="PF01607">
    <property type="entry name" value="CBM_14"/>
    <property type="match status" value="1"/>
</dbReference>
<evidence type="ECO:0000256" key="5">
    <source>
        <dbReference type="ARBA" id="ARBA00023180"/>
    </source>
</evidence>
<dbReference type="Proteomes" id="UP001162156">
    <property type="component" value="Unassembled WGS sequence"/>
</dbReference>
<keyword evidence="6" id="KW-0812">Transmembrane</keyword>
<sequence length="378" mass="41400">MAACSTGADTINIVCFRYEIHYKCRFNKKNQCSCDKYKDVNMFLLYHKTIALLCTALLLTFYNFSSYRSGDNIHDYNTKVSCPGVTDSTTTYFVHETDCSKFYRCLDGVLILLTCPDGFHFDPLRYICDSPDKIECRNTYPINAFQDELNEISVQGTIIPTSFDVPAADTISTSNIEPTSTIILTSTGLPSTTTSTISTDTTTIIPTNTPTIIPTTTDIFPTSTYEPSSTIFTSTSLPITSTGSTISTNTGTTTYEPTTILPTTNYEPTSTFITSTTDLPITSIWTTTTIIPTSTATIIPTTTGFPTTTIISPTTTYEPTSTIITTTSYLPTTTIIPTSTAPIIPTTTCFWTTTILPTTTYEPTSPYSLLQVTCQQLP</sequence>
<evidence type="ECO:0000256" key="4">
    <source>
        <dbReference type="ARBA" id="ARBA00023157"/>
    </source>
</evidence>
<dbReference type="InterPro" id="IPR036508">
    <property type="entry name" value="Chitin-bd_dom_sf"/>
</dbReference>
<comment type="caution">
    <text evidence="8">The sequence shown here is derived from an EMBL/GenBank/DDBJ whole genome shotgun (WGS) entry which is preliminary data.</text>
</comment>
<keyword evidence="5" id="KW-0325">Glycoprotein</keyword>
<keyword evidence="2" id="KW-0732">Signal</keyword>